<dbReference type="Proteomes" id="UP001153620">
    <property type="component" value="Chromosome 2"/>
</dbReference>
<reference evidence="3" key="1">
    <citation type="submission" date="2022-01" db="EMBL/GenBank/DDBJ databases">
        <authorList>
            <person name="King R."/>
        </authorList>
    </citation>
    <scope>NUCLEOTIDE SEQUENCE</scope>
</reference>
<keyword evidence="1" id="KW-0732">Signal</keyword>
<proteinExistence type="predicted"/>
<name>A0A9N9RXB0_9DIPT</name>
<keyword evidence="4" id="KW-1185">Reference proteome</keyword>
<evidence type="ECO:0000256" key="1">
    <source>
        <dbReference type="SAM" id="SignalP"/>
    </source>
</evidence>
<dbReference type="Gene3D" id="1.10.287.2250">
    <property type="match status" value="1"/>
</dbReference>
<dbReference type="AlphaFoldDB" id="A0A9N9RXB0"/>
<dbReference type="OrthoDB" id="7787088at2759"/>
<feature type="domain" description="Cathepsin propeptide inhibitor" evidence="2">
    <location>
        <begin position="31"/>
        <end position="90"/>
    </location>
</feature>
<feature type="chain" id="PRO_5040208363" description="Cathepsin propeptide inhibitor domain-containing protein" evidence="1">
    <location>
        <begin position="21"/>
        <end position="102"/>
    </location>
</feature>
<evidence type="ECO:0000313" key="3">
    <source>
        <dbReference type="EMBL" id="CAG9804275.1"/>
    </source>
</evidence>
<dbReference type="InterPro" id="IPR013201">
    <property type="entry name" value="Prot_inhib_I29"/>
</dbReference>
<dbReference type="SUPFAM" id="SSF54001">
    <property type="entry name" value="Cysteine proteinases"/>
    <property type="match status" value="1"/>
</dbReference>
<organism evidence="3 4">
    <name type="scientific">Chironomus riparius</name>
    <dbReference type="NCBI Taxonomy" id="315576"/>
    <lineage>
        <taxon>Eukaryota</taxon>
        <taxon>Metazoa</taxon>
        <taxon>Ecdysozoa</taxon>
        <taxon>Arthropoda</taxon>
        <taxon>Hexapoda</taxon>
        <taxon>Insecta</taxon>
        <taxon>Pterygota</taxon>
        <taxon>Neoptera</taxon>
        <taxon>Endopterygota</taxon>
        <taxon>Diptera</taxon>
        <taxon>Nematocera</taxon>
        <taxon>Chironomoidea</taxon>
        <taxon>Chironomidae</taxon>
        <taxon>Chironominae</taxon>
        <taxon>Chironomus</taxon>
    </lineage>
</organism>
<accession>A0A9N9RXB0</accession>
<sequence length="102" mass="12208">MKTFLPLLVVSFLFLHYSSSYAIEEMPEKKWQAYKLEHNKNYQETEDVERFEIFKKTLATIEEHNAKYEKGETTYKMGLNHMSDWKDEEKQGILGLRKPSQN</sequence>
<evidence type="ECO:0000259" key="2">
    <source>
        <dbReference type="SMART" id="SM00848"/>
    </source>
</evidence>
<reference evidence="3" key="2">
    <citation type="submission" date="2022-10" db="EMBL/GenBank/DDBJ databases">
        <authorList>
            <consortium name="ENA_rothamsted_submissions"/>
            <consortium name="culmorum"/>
            <person name="King R."/>
        </authorList>
    </citation>
    <scope>NUCLEOTIDE SEQUENCE</scope>
</reference>
<dbReference type="SMART" id="SM00848">
    <property type="entry name" value="Inhibitor_I29"/>
    <property type="match status" value="1"/>
</dbReference>
<dbReference type="Pfam" id="PF08246">
    <property type="entry name" value="Inhibitor_I29"/>
    <property type="match status" value="1"/>
</dbReference>
<feature type="signal peptide" evidence="1">
    <location>
        <begin position="1"/>
        <end position="20"/>
    </location>
</feature>
<dbReference type="InterPro" id="IPR038765">
    <property type="entry name" value="Papain-like_cys_pep_sf"/>
</dbReference>
<evidence type="ECO:0000313" key="4">
    <source>
        <dbReference type="Proteomes" id="UP001153620"/>
    </source>
</evidence>
<dbReference type="EMBL" id="OU895878">
    <property type="protein sequence ID" value="CAG9804275.1"/>
    <property type="molecule type" value="Genomic_DNA"/>
</dbReference>
<protein>
    <recommendedName>
        <fullName evidence="2">Cathepsin propeptide inhibitor domain-containing protein</fullName>
    </recommendedName>
</protein>
<gene>
    <name evidence="3" type="ORF">CHIRRI_LOCUS7166</name>
</gene>